<keyword evidence="2" id="KW-1185">Reference proteome</keyword>
<dbReference type="InterPro" id="IPR005358">
    <property type="entry name" value="Puta_zinc/iron-chelating_dom"/>
</dbReference>
<sequence>MSELNPCMTCGACCAWFRVSFYWAEGDDAGGIVPSHLTEQVTPFLRCMSGTLHKPCRCVALEGTPGESVRCTIYENRPTPCREFAMSGENGVVNDACNRARAAWGLPPLGETPPLSGLPLNAATAESSRVQLPAD</sequence>
<name>A0ABV1PM32_9ENTR</name>
<dbReference type="Pfam" id="PF03692">
    <property type="entry name" value="CxxCxxCC"/>
    <property type="match status" value="1"/>
</dbReference>
<organism evidence="1 2">
    <name type="scientific">Franconibacter daqui</name>
    <dbReference type="NCBI Taxonomy" id="2047724"/>
    <lineage>
        <taxon>Bacteria</taxon>
        <taxon>Pseudomonadati</taxon>
        <taxon>Pseudomonadota</taxon>
        <taxon>Gammaproteobacteria</taxon>
        <taxon>Enterobacterales</taxon>
        <taxon>Enterobacteriaceae</taxon>
        <taxon>Franconibacter</taxon>
    </lineage>
</organism>
<dbReference type="Proteomes" id="UP001447374">
    <property type="component" value="Unassembled WGS sequence"/>
</dbReference>
<accession>A0ABV1PM32</accession>
<comment type="caution">
    <text evidence="1">The sequence shown here is derived from an EMBL/GenBank/DDBJ whole genome shotgun (WGS) entry which is preliminary data.</text>
</comment>
<protein>
    <submittedName>
        <fullName evidence="1">YkgJ family cysteine cluster protein</fullName>
    </submittedName>
</protein>
<evidence type="ECO:0000313" key="2">
    <source>
        <dbReference type="Proteomes" id="UP001447374"/>
    </source>
</evidence>
<reference evidence="1 2" key="1">
    <citation type="submission" date="2024-06" db="EMBL/GenBank/DDBJ databases">
        <title>Fanconibacter daqui strain Q02 whole shotgun sequencing project.</title>
        <authorList>
            <person name="Rodrigues J.W.A."/>
            <person name="Viana L.C."/>
            <person name="Vieira E.C."/>
            <person name="Souza F.O.L."/>
            <person name="Alegria O.C."/>
            <person name="Patroca S."/>
            <person name="Cruz A.C.R."/>
            <person name="Nunes A.R.C."/>
        </authorList>
    </citation>
    <scope>NUCLEOTIDE SEQUENCE [LARGE SCALE GENOMIC DNA]</scope>
    <source>
        <strain evidence="1 2">Q02</strain>
    </source>
</reference>
<dbReference type="RefSeq" id="WP_071788795.1">
    <property type="nucleotide sequence ID" value="NZ_BMKJ01000001.1"/>
</dbReference>
<evidence type="ECO:0000313" key="1">
    <source>
        <dbReference type="EMBL" id="MER0125914.1"/>
    </source>
</evidence>
<proteinExistence type="predicted"/>
<gene>
    <name evidence="1" type="ORF">ABQG75_09255</name>
</gene>
<dbReference type="EMBL" id="JBEHGX010000004">
    <property type="protein sequence ID" value="MER0125914.1"/>
    <property type="molecule type" value="Genomic_DNA"/>
</dbReference>